<dbReference type="InterPro" id="IPR021047">
    <property type="entry name" value="Mannosyltransferase_CMT1"/>
</dbReference>
<dbReference type="RefSeq" id="XP_070865966.1">
    <property type="nucleotide sequence ID" value="XM_071011014.1"/>
</dbReference>
<dbReference type="EMBL" id="JAZGUE010000004">
    <property type="protein sequence ID" value="KAL2267239.1"/>
    <property type="molecule type" value="Genomic_DNA"/>
</dbReference>
<comment type="caution">
    <text evidence="1">The sequence shown here is derived from an EMBL/GenBank/DDBJ whole genome shotgun (WGS) entry which is preliminary data.</text>
</comment>
<name>A0ABR4DC75_9PEZI</name>
<dbReference type="PANTHER" id="PTHR34144:SF7">
    <property type="entry name" value="EXPORT PROTEIN (CAP59), PUTATIVE (AFU_ORTHOLOGUE AFUA_7G05020)-RELATED"/>
    <property type="match status" value="1"/>
</dbReference>
<evidence type="ECO:0000313" key="2">
    <source>
        <dbReference type="Proteomes" id="UP001600064"/>
    </source>
</evidence>
<sequence>MTTTTTKARRIASYLGTRRPVSFSRWAGRVALLFLLWTVIQAHRIYYHLADADRDARTRAYLVETRRVYIASLHWNNENILRSEWNGRLLELVKRLGPENVFVSIYESGSWDNTKGALRELDQALKEAGVPSQLVLDDETHQDVIQGPPADEGWITTPDGNKMPRRIPYLSKLRNKSLQPLIELAENGTTFEHVLFLGDVVFDVDDVITLLKTNDGRYAAACSLDFSKPPSFYDTFALRDSDGHEAATLTWPYFRSAKSRKAMINADPVPVASCWNGMVAMPASTFLGISGLRFRGIPDSLAAAHLEASECCLVHADNPASASRGVFLNPAVRVGYTRAAYDAVHPSSPAASWVGLGAIWWGLWKNRLARWVTTPWFQERVVRGRIEAWKAAGRSSAGDEDGEDTWDEFRYEGVKTPEPVEAREEKGGWCVVDEMQVLVTNGWKHV</sequence>
<keyword evidence="2" id="KW-1185">Reference proteome</keyword>
<protein>
    <recommendedName>
        <fullName evidence="3">Polysaccharide export protein</fullName>
    </recommendedName>
</protein>
<evidence type="ECO:0008006" key="3">
    <source>
        <dbReference type="Google" id="ProtNLM"/>
    </source>
</evidence>
<reference evidence="1 2" key="1">
    <citation type="journal article" date="2024" name="Commun. Biol.">
        <title>Comparative genomic analysis of thermophilic fungi reveals convergent evolutionary adaptations and gene losses.</title>
        <authorList>
            <person name="Steindorff A.S."/>
            <person name="Aguilar-Pontes M.V."/>
            <person name="Robinson A.J."/>
            <person name="Andreopoulos B."/>
            <person name="LaButti K."/>
            <person name="Kuo A."/>
            <person name="Mondo S."/>
            <person name="Riley R."/>
            <person name="Otillar R."/>
            <person name="Haridas S."/>
            <person name="Lipzen A."/>
            <person name="Grimwood J."/>
            <person name="Schmutz J."/>
            <person name="Clum A."/>
            <person name="Reid I.D."/>
            <person name="Moisan M.C."/>
            <person name="Butler G."/>
            <person name="Nguyen T.T.M."/>
            <person name="Dewar K."/>
            <person name="Conant G."/>
            <person name="Drula E."/>
            <person name="Henrissat B."/>
            <person name="Hansel C."/>
            <person name="Singer S."/>
            <person name="Hutchinson M.I."/>
            <person name="de Vries R.P."/>
            <person name="Natvig D.O."/>
            <person name="Powell A.J."/>
            <person name="Tsang A."/>
            <person name="Grigoriev I.V."/>
        </authorList>
    </citation>
    <scope>NUCLEOTIDE SEQUENCE [LARGE SCALE GENOMIC DNA]</scope>
    <source>
        <strain evidence="1 2">ATCC 22073</strain>
    </source>
</reference>
<proteinExistence type="predicted"/>
<dbReference type="PANTHER" id="PTHR34144">
    <property type="entry name" value="CHROMOSOME 8, WHOLE GENOME SHOTGUN SEQUENCE"/>
    <property type="match status" value="1"/>
</dbReference>
<dbReference type="Pfam" id="PF11735">
    <property type="entry name" value="CAP59_mtransfer"/>
    <property type="match status" value="1"/>
</dbReference>
<organism evidence="1 2">
    <name type="scientific">Remersonia thermophila</name>
    <dbReference type="NCBI Taxonomy" id="72144"/>
    <lineage>
        <taxon>Eukaryota</taxon>
        <taxon>Fungi</taxon>
        <taxon>Dikarya</taxon>
        <taxon>Ascomycota</taxon>
        <taxon>Pezizomycotina</taxon>
        <taxon>Sordariomycetes</taxon>
        <taxon>Sordariomycetidae</taxon>
        <taxon>Sordariales</taxon>
        <taxon>Sordariales incertae sedis</taxon>
        <taxon>Remersonia</taxon>
    </lineage>
</organism>
<dbReference type="Proteomes" id="UP001600064">
    <property type="component" value="Unassembled WGS sequence"/>
</dbReference>
<accession>A0ABR4DC75</accession>
<gene>
    <name evidence="1" type="ORF">VTJ83DRAFT_4516</name>
</gene>
<evidence type="ECO:0000313" key="1">
    <source>
        <dbReference type="EMBL" id="KAL2267239.1"/>
    </source>
</evidence>
<dbReference type="GeneID" id="98125658"/>